<evidence type="ECO:0000313" key="3">
    <source>
        <dbReference type="Proteomes" id="UP000075901"/>
    </source>
</evidence>
<evidence type="ECO:0000313" key="2">
    <source>
        <dbReference type="EnsemblMetazoa" id="AMAM018096-PA"/>
    </source>
</evidence>
<protein>
    <submittedName>
        <fullName evidence="2">Uncharacterized protein</fullName>
    </submittedName>
</protein>
<proteinExistence type="predicted"/>
<keyword evidence="1" id="KW-0732">Signal</keyword>
<feature type="chain" id="PRO_5008136366" evidence="1">
    <location>
        <begin position="24"/>
        <end position="595"/>
    </location>
</feature>
<sequence length="595" mass="68193">MCRMLQFLLVVAAIEATVPPGYSTPLSTTDLPLLTSTIVPSASPSPPQQTFQTINTCEEHSVQHQKFVERSKIPLACRCPPGFVVVHTHPQTNRTLCVGVRVAQPWQDGCVQSGTATDLFDLDPTELSEVRTILLDMRVSECWISARRLLKYGELVRRLPGSQWNAPVEQSTLYHVPLSGATYTKDHDCAMLRIDRNATQLSYQNCSIALPQLCLYREANLLQLHCDADEFTTRYSSYQRYCFSIRKSNVSTVEMLKMQTQLRLVTNVNGIFSIDSNRKGQLLVEMNDASKECSDSSDVIYADQIESTHHAHKRDLENDVPSISNKDLISSNPGNIPCVAQQRLQIVGDSLVTADGGTSPSMYLYFDKARHKLFLTVYGDRWFWRENASSAGFVCFTNTNDEQLHRLKVRKLRASRVKWTVPARDGWSDANRTMYEIKMKEYGPPRMYWCEAHLVPDFALIKSVAVMAQRKANCRRYFSAIIELQLDWSSIHSPETLRPKDYDRRVKEYIETRRKRLPELKHIFEVIKKIDVQRVEDFWRSANSEWYTVRLLLHIVTKCRKKWDKLELLLEHDESNEIGKTSFIGSFVTGLCGTC</sequence>
<dbReference type="AlphaFoldDB" id="A0A182T248"/>
<reference evidence="2" key="2">
    <citation type="submission" date="2020-05" db="UniProtKB">
        <authorList>
            <consortium name="EnsemblMetazoa"/>
        </authorList>
    </citation>
    <scope>IDENTIFICATION</scope>
    <source>
        <strain evidence="2">maculatus3</strain>
    </source>
</reference>
<evidence type="ECO:0000256" key="1">
    <source>
        <dbReference type="SAM" id="SignalP"/>
    </source>
</evidence>
<feature type="signal peptide" evidence="1">
    <location>
        <begin position="1"/>
        <end position="23"/>
    </location>
</feature>
<keyword evidence="3" id="KW-1185">Reference proteome</keyword>
<dbReference type="VEuPathDB" id="VectorBase:AMAM018096"/>
<reference evidence="3" key="1">
    <citation type="submission" date="2013-09" db="EMBL/GenBank/DDBJ databases">
        <title>The Genome Sequence of Anopheles maculatus species B.</title>
        <authorList>
            <consortium name="The Broad Institute Genomics Platform"/>
            <person name="Neafsey D.E."/>
            <person name="Besansky N."/>
            <person name="Howell P."/>
            <person name="Walton C."/>
            <person name="Young S.K."/>
            <person name="Zeng Q."/>
            <person name="Gargeya S."/>
            <person name="Fitzgerald M."/>
            <person name="Haas B."/>
            <person name="Abouelleil A."/>
            <person name="Allen A.W."/>
            <person name="Alvarado L."/>
            <person name="Arachchi H.M."/>
            <person name="Berlin A.M."/>
            <person name="Chapman S.B."/>
            <person name="Gainer-Dewar J."/>
            <person name="Goldberg J."/>
            <person name="Griggs A."/>
            <person name="Gujja S."/>
            <person name="Hansen M."/>
            <person name="Howarth C."/>
            <person name="Imamovic A."/>
            <person name="Ireland A."/>
            <person name="Larimer J."/>
            <person name="McCowan C."/>
            <person name="Murphy C."/>
            <person name="Pearson M."/>
            <person name="Poon T.W."/>
            <person name="Priest M."/>
            <person name="Roberts A."/>
            <person name="Saif S."/>
            <person name="Shea T."/>
            <person name="Sisk P."/>
            <person name="Sykes S."/>
            <person name="Wortman J."/>
            <person name="Nusbaum C."/>
            <person name="Birren B."/>
        </authorList>
    </citation>
    <scope>NUCLEOTIDE SEQUENCE [LARGE SCALE GENOMIC DNA]</scope>
    <source>
        <strain evidence="3">maculatus3</strain>
    </source>
</reference>
<organism evidence="2 3">
    <name type="scientific">Anopheles maculatus</name>
    <dbReference type="NCBI Taxonomy" id="74869"/>
    <lineage>
        <taxon>Eukaryota</taxon>
        <taxon>Metazoa</taxon>
        <taxon>Ecdysozoa</taxon>
        <taxon>Arthropoda</taxon>
        <taxon>Hexapoda</taxon>
        <taxon>Insecta</taxon>
        <taxon>Pterygota</taxon>
        <taxon>Neoptera</taxon>
        <taxon>Endopterygota</taxon>
        <taxon>Diptera</taxon>
        <taxon>Nematocera</taxon>
        <taxon>Culicoidea</taxon>
        <taxon>Culicidae</taxon>
        <taxon>Anophelinae</taxon>
        <taxon>Anopheles</taxon>
        <taxon>Anopheles maculatus group</taxon>
    </lineage>
</organism>
<dbReference type="EnsemblMetazoa" id="AMAM018096-RA">
    <property type="protein sequence ID" value="AMAM018096-PA"/>
    <property type="gene ID" value="AMAM018096"/>
</dbReference>
<accession>A0A182T248</accession>
<name>A0A182T248_9DIPT</name>
<dbReference type="Proteomes" id="UP000075901">
    <property type="component" value="Unassembled WGS sequence"/>
</dbReference>